<keyword evidence="1" id="KW-0677">Repeat</keyword>
<accession>A0A0D2BW23</accession>
<organism evidence="4 5">
    <name type="scientific">Exophiala xenobiotica</name>
    <dbReference type="NCBI Taxonomy" id="348802"/>
    <lineage>
        <taxon>Eukaryota</taxon>
        <taxon>Fungi</taxon>
        <taxon>Dikarya</taxon>
        <taxon>Ascomycota</taxon>
        <taxon>Pezizomycotina</taxon>
        <taxon>Eurotiomycetes</taxon>
        <taxon>Chaetothyriomycetidae</taxon>
        <taxon>Chaetothyriales</taxon>
        <taxon>Herpotrichiellaceae</taxon>
        <taxon>Exophiala</taxon>
    </lineage>
</organism>
<evidence type="ECO:0000256" key="1">
    <source>
        <dbReference type="ARBA" id="ARBA00022737"/>
    </source>
</evidence>
<dbReference type="GO" id="GO:0005634">
    <property type="term" value="C:nucleus"/>
    <property type="evidence" value="ECO:0007669"/>
    <property type="project" value="TreeGrafter"/>
</dbReference>
<keyword evidence="2 3" id="KW-0040">ANK repeat</keyword>
<dbReference type="PROSITE" id="PS50088">
    <property type="entry name" value="ANK_REPEAT"/>
    <property type="match status" value="3"/>
</dbReference>
<dbReference type="SUPFAM" id="SSF48403">
    <property type="entry name" value="Ankyrin repeat"/>
    <property type="match status" value="1"/>
</dbReference>
<dbReference type="Gene3D" id="1.25.40.20">
    <property type="entry name" value="Ankyrin repeat-containing domain"/>
    <property type="match status" value="2"/>
</dbReference>
<sequence length="143" mass="15492">MEAARSPKSEFMRLLINNGAEVNIKNVDQGTPLLRCFDLSYAQVETRCNNGETAKMLVEAGAYVNVTDALGRTPLGEAAQVGNSEAVEILVNAGACIDQACSILSEDPPNRYEVDRLMLTPLSWAARNGHDEVVQLLLKNGDD</sequence>
<dbReference type="PROSITE" id="PS50297">
    <property type="entry name" value="ANK_REP_REGION"/>
    <property type="match status" value="2"/>
</dbReference>
<evidence type="ECO:0000256" key="3">
    <source>
        <dbReference type="PROSITE-ProRule" id="PRU00023"/>
    </source>
</evidence>
<evidence type="ECO:0000313" key="5">
    <source>
        <dbReference type="Proteomes" id="UP000054342"/>
    </source>
</evidence>
<dbReference type="PANTHER" id="PTHR24193:SF128">
    <property type="entry name" value="GA-BINDING PROTEIN SUBUNIT BETA-1"/>
    <property type="match status" value="1"/>
</dbReference>
<dbReference type="InterPro" id="IPR036770">
    <property type="entry name" value="Ankyrin_rpt-contain_sf"/>
</dbReference>
<reference evidence="4 5" key="1">
    <citation type="submission" date="2015-01" db="EMBL/GenBank/DDBJ databases">
        <title>The Genome Sequence of Exophiala xenobiotica CBS118157.</title>
        <authorList>
            <consortium name="The Broad Institute Genomics Platform"/>
            <person name="Cuomo C."/>
            <person name="de Hoog S."/>
            <person name="Gorbushina A."/>
            <person name="Stielow B."/>
            <person name="Teixiera M."/>
            <person name="Abouelleil A."/>
            <person name="Chapman S.B."/>
            <person name="Priest M."/>
            <person name="Young S.K."/>
            <person name="Wortman J."/>
            <person name="Nusbaum C."/>
            <person name="Birren B."/>
        </authorList>
    </citation>
    <scope>NUCLEOTIDE SEQUENCE [LARGE SCALE GENOMIC DNA]</scope>
    <source>
        <strain evidence="4 5">CBS 118157</strain>
    </source>
</reference>
<evidence type="ECO:0000256" key="2">
    <source>
        <dbReference type="ARBA" id="ARBA00023043"/>
    </source>
</evidence>
<dbReference type="Proteomes" id="UP000054342">
    <property type="component" value="Unassembled WGS sequence"/>
</dbReference>
<dbReference type="HOGENOM" id="CLU_000134_18_9_1"/>
<dbReference type="RefSeq" id="XP_013317260.1">
    <property type="nucleotide sequence ID" value="XM_013461806.1"/>
</dbReference>
<dbReference type="STRING" id="348802.A0A0D2BW23"/>
<dbReference type="GeneID" id="25327224"/>
<dbReference type="OrthoDB" id="4160849at2759"/>
<dbReference type="SMART" id="SM00248">
    <property type="entry name" value="ANK"/>
    <property type="match status" value="2"/>
</dbReference>
<dbReference type="GO" id="GO:0000976">
    <property type="term" value="F:transcription cis-regulatory region binding"/>
    <property type="evidence" value="ECO:0007669"/>
    <property type="project" value="TreeGrafter"/>
</dbReference>
<dbReference type="GO" id="GO:0045944">
    <property type="term" value="P:positive regulation of transcription by RNA polymerase II"/>
    <property type="evidence" value="ECO:0007669"/>
    <property type="project" value="TreeGrafter"/>
</dbReference>
<feature type="repeat" description="ANK" evidence="3">
    <location>
        <begin position="117"/>
        <end position="143"/>
    </location>
</feature>
<dbReference type="InterPro" id="IPR050663">
    <property type="entry name" value="Ankyrin-SOCS_Box"/>
</dbReference>
<proteinExistence type="predicted"/>
<feature type="repeat" description="ANK" evidence="3">
    <location>
        <begin position="70"/>
        <end position="102"/>
    </location>
</feature>
<dbReference type="EMBL" id="KN847319">
    <property type="protein sequence ID" value="KIW56676.1"/>
    <property type="molecule type" value="Genomic_DNA"/>
</dbReference>
<evidence type="ECO:0000313" key="4">
    <source>
        <dbReference type="EMBL" id="KIW56676.1"/>
    </source>
</evidence>
<dbReference type="InterPro" id="IPR002110">
    <property type="entry name" value="Ankyrin_rpt"/>
</dbReference>
<dbReference type="PANTHER" id="PTHR24193">
    <property type="entry name" value="ANKYRIN REPEAT PROTEIN"/>
    <property type="match status" value="1"/>
</dbReference>
<feature type="repeat" description="ANK" evidence="3">
    <location>
        <begin position="1"/>
        <end position="27"/>
    </location>
</feature>
<protein>
    <submittedName>
        <fullName evidence="4">Uncharacterized protein</fullName>
    </submittedName>
</protein>
<gene>
    <name evidence="4" type="ORF">PV05_05316</name>
</gene>
<keyword evidence="5" id="KW-1185">Reference proteome</keyword>
<dbReference type="Pfam" id="PF12796">
    <property type="entry name" value="Ank_2"/>
    <property type="match status" value="1"/>
</dbReference>
<dbReference type="AlphaFoldDB" id="A0A0D2BW23"/>
<name>A0A0D2BW23_9EURO</name>